<dbReference type="GO" id="GO:0005524">
    <property type="term" value="F:ATP binding"/>
    <property type="evidence" value="ECO:0007669"/>
    <property type="project" value="InterPro"/>
</dbReference>
<reference evidence="2 3" key="1">
    <citation type="submission" date="2024-04" db="EMBL/GenBank/DDBJ databases">
        <title>The reference genome of an endangered Asteraceae, Deinandra increscens subsp. villosa, native to the Central Coast of California.</title>
        <authorList>
            <person name="Guilliams M."/>
            <person name="Hasenstab-Lehman K."/>
            <person name="Meyer R."/>
            <person name="Mcevoy S."/>
        </authorList>
    </citation>
    <scope>NUCLEOTIDE SEQUENCE [LARGE SCALE GENOMIC DNA]</scope>
    <source>
        <tissue evidence="2">Leaf</tissue>
    </source>
</reference>
<feature type="domain" description="Protein kinase" evidence="1">
    <location>
        <begin position="237"/>
        <end position="520"/>
    </location>
</feature>
<dbReference type="AlphaFoldDB" id="A0AAP0CLF6"/>
<dbReference type="Proteomes" id="UP001408789">
    <property type="component" value="Unassembled WGS sequence"/>
</dbReference>
<dbReference type="InterPro" id="IPR000719">
    <property type="entry name" value="Prot_kinase_dom"/>
</dbReference>
<accession>A0AAP0CLF6</accession>
<comment type="caution">
    <text evidence="2">The sequence shown here is derived from an EMBL/GenBank/DDBJ whole genome shotgun (WGS) entry which is preliminary data.</text>
</comment>
<evidence type="ECO:0000259" key="1">
    <source>
        <dbReference type="PROSITE" id="PS50011"/>
    </source>
</evidence>
<dbReference type="InterPro" id="IPR025886">
    <property type="entry name" value="PP2-like"/>
</dbReference>
<gene>
    <name evidence="2" type="ORF">SSX86_023723</name>
</gene>
<proteinExistence type="predicted"/>
<dbReference type="Gene3D" id="3.30.200.20">
    <property type="entry name" value="Phosphorylase Kinase, domain 1"/>
    <property type="match status" value="2"/>
</dbReference>
<evidence type="ECO:0000313" key="3">
    <source>
        <dbReference type="Proteomes" id="UP001408789"/>
    </source>
</evidence>
<evidence type="ECO:0000313" key="2">
    <source>
        <dbReference type="EMBL" id="KAK9058879.1"/>
    </source>
</evidence>
<dbReference type="Pfam" id="PF07714">
    <property type="entry name" value="PK_Tyr_Ser-Thr"/>
    <property type="match status" value="2"/>
</dbReference>
<dbReference type="InterPro" id="IPR011009">
    <property type="entry name" value="Kinase-like_dom_sf"/>
</dbReference>
<dbReference type="InterPro" id="IPR001245">
    <property type="entry name" value="Ser-Thr/Tyr_kinase_cat_dom"/>
</dbReference>
<dbReference type="GO" id="GO:0005886">
    <property type="term" value="C:plasma membrane"/>
    <property type="evidence" value="ECO:0007669"/>
    <property type="project" value="TreeGrafter"/>
</dbReference>
<protein>
    <recommendedName>
        <fullName evidence="1">Protein kinase domain-containing protein</fullName>
    </recommendedName>
</protein>
<dbReference type="PANTHER" id="PTHR27003">
    <property type="entry name" value="OS07G0166700 PROTEIN"/>
    <property type="match status" value="1"/>
</dbReference>
<keyword evidence="3" id="KW-1185">Reference proteome</keyword>
<dbReference type="Pfam" id="PF14299">
    <property type="entry name" value="PP2"/>
    <property type="match status" value="2"/>
</dbReference>
<dbReference type="PROSITE" id="PS50011">
    <property type="entry name" value="PROTEIN_KINASE_DOM"/>
    <property type="match status" value="2"/>
</dbReference>
<dbReference type="SUPFAM" id="SSF56112">
    <property type="entry name" value="Protein kinase-like (PK-like)"/>
    <property type="match status" value="2"/>
</dbReference>
<dbReference type="Gene3D" id="1.10.510.10">
    <property type="entry name" value="Transferase(Phosphotransferase) domain 1"/>
    <property type="match status" value="3"/>
</dbReference>
<name>A0AAP0CLF6_9ASTR</name>
<dbReference type="GO" id="GO:0004714">
    <property type="term" value="F:transmembrane receptor protein tyrosine kinase activity"/>
    <property type="evidence" value="ECO:0007669"/>
    <property type="project" value="InterPro"/>
</dbReference>
<dbReference type="InterPro" id="IPR045272">
    <property type="entry name" value="ANXUR1/2-like"/>
</dbReference>
<dbReference type="GO" id="GO:0009506">
    <property type="term" value="C:plasmodesma"/>
    <property type="evidence" value="ECO:0007669"/>
    <property type="project" value="TreeGrafter"/>
</dbReference>
<feature type="domain" description="Protein kinase" evidence="1">
    <location>
        <begin position="19"/>
        <end position="242"/>
    </location>
</feature>
<organism evidence="2 3">
    <name type="scientific">Deinandra increscens subsp. villosa</name>
    <dbReference type="NCBI Taxonomy" id="3103831"/>
    <lineage>
        <taxon>Eukaryota</taxon>
        <taxon>Viridiplantae</taxon>
        <taxon>Streptophyta</taxon>
        <taxon>Embryophyta</taxon>
        <taxon>Tracheophyta</taxon>
        <taxon>Spermatophyta</taxon>
        <taxon>Magnoliopsida</taxon>
        <taxon>eudicotyledons</taxon>
        <taxon>Gunneridae</taxon>
        <taxon>Pentapetalae</taxon>
        <taxon>asterids</taxon>
        <taxon>campanulids</taxon>
        <taxon>Asterales</taxon>
        <taxon>Asteraceae</taxon>
        <taxon>Asteroideae</taxon>
        <taxon>Heliantheae alliance</taxon>
        <taxon>Madieae</taxon>
        <taxon>Madiinae</taxon>
        <taxon>Deinandra</taxon>
    </lineage>
</organism>
<dbReference type="EMBL" id="JBCNJP010000023">
    <property type="protein sequence ID" value="KAK9058879.1"/>
    <property type="molecule type" value="Genomic_DNA"/>
</dbReference>
<dbReference type="PANTHER" id="PTHR27003:SF471">
    <property type="entry name" value="VASCULAR ENDOTHELIAL GROWTH FACTOR RECEPTOR 2 (VEGFR2)-RELATED"/>
    <property type="match status" value="1"/>
</dbReference>
<sequence>MSEPQKIPLKDIASVTNNFADENFIGEGFLGKIYKGRLPDPESGELIDVSVRRLDYSFWLQEMAFDKEISILSRLKHENMVSNVGFCYENNEMLIINKYVTHGSLRMHLSGPTLDWKRRLKISIGVVRALSYLHNDVGRKFSVIHHNINSNSILLDENWEAKISGFEYSMTIPAGHLDLAYEKLGIGTYKSDVFSIGIEQSTVAVERTVPHHLKLKENRKDILRISLEDILLATGNFSHEKYIRRDRCWETYRGIVSSRANEYTTSIEVDRLHCPGRRERVMVYEAELKVLMKYKHENVIALLGYCEEEGERIMVHEPALNGSLDRHLSDVSLTWGKRLKICIDIASGLDFLHGGLVTGEVVIHRDIRSRSILLDGDMNAKIARFGQSVMHPIDQDLQSQSIPDMIVAGKWSYVDPEYARTKVLSKECDIYSFGIVLFEIMLKRLAYSPDFRMKDGDLGPMMKRLYKEGKLDAMVFEGATEPIVPQSLTIFRRTAIQCLHENREDRPTAGEVLIQLKQALEIQILCGRMVYPTMHNSEPLCPLAKNYYEQNKINELVFEGIKEQIVPQSLSTFAKIAHKCLHDDWHQRPTATEVIAQLNEAKEFQVDCEMWEPKLPSDYKEIIKQSGTPEIRYTKKKKDLYDMLYEGILIQKGKVWFSLGSDNKRNEMISATIFTYKNQSLQKWRHNRKSRFHKVPLMMDISDLKIQAQIKAQFLTPSVIYGVYLVFKFAESDKISSKPKYVNLKYKLENETLHAYFATWRKDKWMMIELYRFLNNRDDSDFEVLLESFSLFYCKSGPIYIEGIEFRAIENETHEEIEKLKDVHQIMRSNSFTGHTQQFPADNYDEIPEFFDISDEHTKVTHEEIDKLQYVHQIMRSNSYTGHMQQFSGDNYEEVPEFFDISDDVFFDISDEHAKVTHEEIDKLQDVHQIMRSKSFTGHMQQFSGDNYEEVPEFFDISDDVFFDISDEHAKVTHEEIDKLQDVHQIMRSNSFTGHIQQFSTDNYDEVPEFFDISDDEFFDISDDEFFDISDDEFFDITDEHAKVTHEDIEKLKDVQQFMRTGSLTQISADYDQMNLKKHHILSAKEVLYDYPNVKLFKSKPSERTRFEEVIEVLSQQVFRIKCKIESRMLSPDTNYRCYLIYKLSEKCCGLHCPVKVRGPLYRSNKVIKTLYFRSPNAWNIHDINQVPRQREDEWMEVNVWNFNSKIYNRIHVNLKLISYEGTMSGLIIYGIEFRPM</sequence>